<proteinExistence type="predicted"/>
<evidence type="ECO:0000256" key="7">
    <source>
        <dbReference type="PROSITE-ProRule" id="PRU00196"/>
    </source>
</evidence>
<feature type="non-terminal residue" evidence="9">
    <location>
        <position position="197"/>
    </location>
</feature>
<feature type="domain" description="SRCR" evidence="8">
    <location>
        <begin position="106"/>
        <end position="197"/>
    </location>
</feature>
<evidence type="ECO:0000313" key="10">
    <source>
        <dbReference type="Proteomes" id="UP000011080"/>
    </source>
</evidence>
<evidence type="ECO:0000256" key="5">
    <source>
        <dbReference type="ARBA" id="ARBA00023157"/>
    </source>
</evidence>
<keyword evidence="2" id="KW-0964">Secreted</keyword>
<feature type="non-terminal residue" evidence="9">
    <location>
        <position position="1"/>
    </location>
</feature>
<dbReference type="FunFam" id="3.10.250.10:FF:000009">
    <property type="entry name" value="WC1"/>
    <property type="match status" value="1"/>
</dbReference>
<comment type="subcellular location">
    <subcellularLocation>
        <location evidence="1">Secreted</location>
    </subcellularLocation>
</comment>
<organism evidence="9 10">
    <name type="scientific">Bos mutus</name>
    <name type="common">wild yak</name>
    <dbReference type="NCBI Taxonomy" id="72004"/>
    <lineage>
        <taxon>Eukaryota</taxon>
        <taxon>Metazoa</taxon>
        <taxon>Chordata</taxon>
        <taxon>Craniata</taxon>
        <taxon>Vertebrata</taxon>
        <taxon>Euteleostomi</taxon>
        <taxon>Mammalia</taxon>
        <taxon>Eutheria</taxon>
        <taxon>Laurasiatheria</taxon>
        <taxon>Artiodactyla</taxon>
        <taxon>Ruminantia</taxon>
        <taxon>Pecora</taxon>
        <taxon>Bovidae</taxon>
        <taxon>Bovinae</taxon>
        <taxon>Bos</taxon>
    </lineage>
</organism>
<evidence type="ECO:0000256" key="2">
    <source>
        <dbReference type="ARBA" id="ARBA00022525"/>
    </source>
</evidence>
<gene>
    <name evidence="9" type="ORF">M91_00205</name>
</gene>
<dbReference type="PROSITE" id="PS50287">
    <property type="entry name" value="SRCR_2"/>
    <property type="match status" value="2"/>
</dbReference>
<dbReference type="PANTHER" id="PTHR19331">
    <property type="entry name" value="SCAVENGER RECEPTOR DOMAIN-CONTAINING"/>
    <property type="match status" value="1"/>
</dbReference>
<protein>
    <recommendedName>
        <fullName evidence="8">SRCR domain-containing protein</fullName>
    </recommendedName>
</protein>
<dbReference type="GO" id="GO:0016020">
    <property type="term" value="C:membrane"/>
    <property type="evidence" value="ECO:0007669"/>
    <property type="project" value="InterPro"/>
</dbReference>
<keyword evidence="6" id="KW-0325">Glycoprotein</keyword>
<evidence type="ECO:0000256" key="1">
    <source>
        <dbReference type="ARBA" id="ARBA00004613"/>
    </source>
</evidence>
<comment type="caution">
    <text evidence="7">Lacks conserved residue(s) required for the propagation of feature annotation.</text>
</comment>
<evidence type="ECO:0000256" key="4">
    <source>
        <dbReference type="ARBA" id="ARBA00022737"/>
    </source>
</evidence>
<dbReference type="Pfam" id="PF00530">
    <property type="entry name" value="SRCR"/>
    <property type="match status" value="2"/>
</dbReference>
<dbReference type="Gene3D" id="3.10.250.10">
    <property type="entry name" value="SRCR-like domain"/>
    <property type="match status" value="2"/>
</dbReference>
<keyword evidence="5" id="KW-1015">Disulfide bond</keyword>
<dbReference type="SMART" id="SM00202">
    <property type="entry name" value="SR"/>
    <property type="match status" value="2"/>
</dbReference>
<sequence>LRLKDGAHRCEGRVEVKHQGEWGTVYVQYWFLEDANALCRHLEYGLATDAPRGSYFGPRLGIIWYFYLSCNRTEPESTLSINNCVQPDFKNYTHILSHDQDIGVVCSGEMQIRTLTSLHTLLRVICASHWTLANANVVCHQLSCGVAISTPKGAEGNDQLWKAQYHCLGNESFLWEYAVTALGGPDCSHGNMASVIC</sequence>
<dbReference type="PRINTS" id="PR00258">
    <property type="entry name" value="SPERACTRCPTR"/>
</dbReference>
<reference evidence="9 10" key="1">
    <citation type="journal article" date="2012" name="Nat. Genet.">
        <title>The yak genome and adaptation to life at high altitude.</title>
        <authorList>
            <person name="Qiu Q."/>
            <person name="Zhang G."/>
            <person name="Ma T."/>
            <person name="Qian W."/>
            <person name="Wang J."/>
            <person name="Ye Z."/>
            <person name="Cao C."/>
            <person name="Hu Q."/>
            <person name="Kim J."/>
            <person name="Larkin D.M."/>
            <person name="Auvil L."/>
            <person name="Capitanu B."/>
            <person name="Ma J."/>
            <person name="Lewin H.A."/>
            <person name="Qian X."/>
            <person name="Lang Y."/>
            <person name="Zhou R."/>
            <person name="Wang L."/>
            <person name="Wang K."/>
            <person name="Xia J."/>
            <person name="Liao S."/>
            <person name="Pan S."/>
            <person name="Lu X."/>
            <person name="Hou H."/>
            <person name="Wang Y."/>
            <person name="Zang X."/>
            <person name="Yin Y."/>
            <person name="Ma H."/>
            <person name="Zhang J."/>
            <person name="Wang Z."/>
            <person name="Zhang Y."/>
            <person name="Zhang D."/>
            <person name="Yonezawa T."/>
            <person name="Hasegawa M."/>
            <person name="Zhong Y."/>
            <person name="Liu W."/>
            <person name="Zhang Y."/>
            <person name="Huang Z."/>
            <person name="Zhang S."/>
            <person name="Long R."/>
            <person name="Yang H."/>
            <person name="Wang J."/>
            <person name="Lenstra J.A."/>
            <person name="Cooper D.N."/>
            <person name="Wu Y."/>
            <person name="Wang J."/>
            <person name="Shi P."/>
            <person name="Wang J."/>
            <person name="Liu J."/>
        </authorList>
    </citation>
    <scope>NUCLEOTIDE SEQUENCE [LARGE SCALE GENOMIC DNA]</scope>
    <source>
        <strain evidence="10">yakQH1</strain>
    </source>
</reference>
<dbReference type="Proteomes" id="UP000011080">
    <property type="component" value="Unassembled WGS sequence"/>
</dbReference>
<keyword evidence="3" id="KW-0732">Signal</keyword>
<evidence type="ECO:0000259" key="8">
    <source>
        <dbReference type="PROSITE" id="PS50287"/>
    </source>
</evidence>
<dbReference type="InterPro" id="IPR036772">
    <property type="entry name" value="SRCR-like_dom_sf"/>
</dbReference>
<accession>L8HM19</accession>
<dbReference type="AlphaFoldDB" id="L8HM19"/>
<evidence type="ECO:0000256" key="6">
    <source>
        <dbReference type="ARBA" id="ARBA00023180"/>
    </source>
</evidence>
<dbReference type="SUPFAM" id="SSF56487">
    <property type="entry name" value="SRCR-like"/>
    <property type="match status" value="2"/>
</dbReference>
<feature type="domain" description="SRCR" evidence="8">
    <location>
        <begin position="1"/>
        <end position="107"/>
    </location>
</feature>
<dbReference type="PANTHER" id="PTHR19331:SF22">
    <property type="entry name" value="DELETED IN MALIGNANT BRAIN TUMORS 1 PROTEIN"/>
    <property type="match status" value="1"/>
</dbReference>
<dbReference type="FunFam" id="3.10.250.10:FF:000004">
    <property type="entry name" value="Scavenger receptor cysteine-rich type 1 protein M130"/>
    <property type="match status" value="1"/>
</dbReference>
<evidence type="ECO:0000256" key="3">
    <source>
        <dbReference type="ARBA" id="ARBA00022729"/>
    </source>
</evidence>
<name>L8HM19_9CETA</name>
<dbReference type="EMBL" id="JH884312">
    <property type="protein sequence ID" value="ELR45310.1"/>
    <property type="molecule type" value="Genomic_DNA"/>
</dbReference>
<evidence type="ECO:0000313" key="9">
    <source>
        <dbReference type="EMBL" id="ELR45310.1"/>
    </source>
</evidence>
<keyword evidence="4" id="KW-0677">Repeat</keyword>
<dbReference type="InterPro" id="IPR001190">
    <property type="entry name" value="SRCR"/>
</dbReference>